<sequence>MIRTVHLLLLLLLLFFSVQLAASDLGNRLRLLFPGEEPAVVSEREFLGKQLENIFRQLKYQDRLERRSVKKQVDRITDRFKQQVFRTYDPAAELTDAFRSGRYNDATASVLVSLTLEKFNIPHEGYVDHWESYLLVDPQGKRLIVRNPAARPHDPEAERSFRREYLSLVRTMVDQDLTALTPAEADSVFYQYYYRPNHRLTFLQLSAYEQFRLAQSAYIMADYRATARHISTALLRDSRMAFMVLDQAAKVQASSLKRPNEADYARRLFVGWRGDPDNRYYAAALLRHFDERQQALLSADRPGAADTLITVYLANSPQGATEWQNEVRTLQQLRLLAYHQEKNEIDRALELAEELYAGNPESQQYRNYIAELTLVYLRDTYSDPEELLRQVERKVGRYPFIKEHDRYADIILRQQALRVRDRFAATEIVEALGALAEFRQLLVTVPGGLDRKLWTLTAFVAASNYYFAEREYVPARAYIEEALLHDPTNDFLLHQQDLLSRY</sequence>
<dbReference type="RefSeq" id="WP_183493692.1">
    <property type="nucleotide sequence ID" value="NZ_JACIFF010000001.1"/>
</dbReference>
<keyword evidence="2" id="KW-1185">Reference proteome</keyword>
<evidence type="ECO:0000313" key="2">
    <source>
        <dbReference type="Proteomes" id="UP000576209"/>
    </source>
</evidence>
<reference evidence="1 2" key="1">
    <citation type="submission" date="2020-08" db="EMBL/GenBank/DDBJ databases">
        <title>Genomic Encyclopedia of Type Strains, Phase IV (KMG-IV): sequencing the most valuable type-strain genomes for metagenomic binning, comparative biology and taxonomic classification.</title>
        <authorList>
            <person name="Goeker M."/>
        </authorList>
    </citation>
    <scope>NUCLEOTIDE SEQUENCE [LARGE SCALE GENOMIC DNA]</scope>
    <source>
        <strain evidence="1 2">DSM 105137</strain>
    </source>
</reference>
<organism evidence="1 2">
    <name type="scientific">Neolewinella aquimaris</name>
    <dbReference type="NCBI Taxonomy" id="1835722"/>
    <lineage>
        <taxon>Bacteria</taxon>
        <taxon>Pseudomonadati</taxon>
        <taxon>Bacteroidota</taxon>
        <taxon>Saprospiria</taxon>
        <taxon>Saprospirales</taxon>
        <taxon>Lewinellaceae</taxon>
        <taxon>Neolewinella</taxon>
    </lineage>
</organism>
<accession>A0A840E5M8</accession>
<gene>
    <name evidence="1" type="ORF">GGR28_000029</name>
</gene>
<dbReference type="Proteomes" id="UP000576209">
    <property type="component" value="Unassembled WGS sequence"/>
</dbReference>
<name>A0A840E5M8_9BACT</name>
<dbReference type="EMBL" id="JACIFF010000001">
    <property type="protein sequence ID" value="MBB4077428.1"/>
    <property type="molecule type" value="Genomic_DNA"/>
</dbReference>
<comment type="caution">
    <text evidence="1">The sequence shown here is derived from an EMBL/GenBank/DDBJ whole genome shotgun (WGS) entry which is preliminary data.</text>
</comment>
<evidence type="ECO:0000313" key="1">
    <source>
        <dbReference type="EMBL" id="MBB4077428.1"/>
    </source>
</evidence>
<proteinExistence type="predicted"/>
<protein>
    <submittedName>
        <fullName evidence="1">Uncharacterized protein</fullName>
    </submittedName>
</protein>
<dbReference type="AlphaFoldDB" id="A0A840E5M8"/>